<dbReference type="OrthoDB" id="2524788at2759"/>
<keyword evidence="1" id="KW-0472">Membrane</keyword>
<dbReference type="EMBL" id="BRPK01000002">
    <property type="protein sequence ID" value="GLB35151.1"/>
    <property type="molecule type" value="Genomic_DNA"/>
</dbReference>
<feature type="transmembrane region" description="Helical" evidence="1">
    <location>
        <begin position="6"/>
        <end position="22"/>
    </location>
</feature>
<protein>
    <submittedName>
        <fullName evidence="2">Uncharacterized protein</fullName>
    </submittedName>
</protein>
<reference evidence="2" key="1">
    <citation type="submission" date="2022-07" db="EMBL/GenBank/DDBJ databases">
        <title>The genome of Lyophyllum shimeji provides insight into the initial evolution of ectomycorrhizal fungal genome.</title>
        <authorList>
            <person name="Kobayashi Y."/>
            <person name="Shibata T."/>
            <person name="Hirakawa H."/>
            <person name="Shigenobu S."/>
            <person name="Nishiyama T."/>
            <person name="Yamada A."/>
            <person name="Hasebe M."/>
            <person name="Kawaguchi M."/>
        </authorList>
    </citation>
    <scope>NUCLEOTIDE SEQUENCE</scope>
    <source>
        <strain evidence="2">AT787</strain>
    </source>
</reference>
<accession>A0A9P3PFY9</accession>
<dbReference type="AlphaFoldDB" id="A0A9P3PFY9"/>
<evidence type="ECO:0000313" key="3">
    <source>
        <dbReference type="Proteomes" id="UP001063166"/>
    </source>
</evidence>
<keyword evidence="1" id="KW-0812">Transmembrane</keyword>
<evidence type="ECO:0000256" key="1">
    <source>
        <dbReference type="SAM" id="Phobius"/>
    </source>
</evidence>
<organism evidence="2 3">
    <name type="scientific">Lyophyllum shimeji</name>
    <name type="common">Hon-shimeji</name>
    <name type="synonym">Tricholoma shimeji</name>
    <dbReference type="NCBI Taxonomy" id="47721"/>
    <lineage>
        <taxon>Eukaryota</taxon>
        <taxon>Fungi</taxon>
        <taxon>Dikarya</taxon>
        <taxon>Basidiomycota</taxon>
        <taxon>Agaricomycotina</taxon>
        <taxon>Agaricomycetes</taxon>
        <taxon>Agaricomycetidae</taxon>
        <taxon>Agaricales</taxon>
        <taxon>Tricholomatineae</taxon>
        <taxon>Lyophyllaceae</taxon>
        <taxon>Lyophyllum</taxon>
    </lineage>
</organism>
<comment type="caution">
    <text evidence="2">The sequence shown here is derived from an EMBL/GenBank/DDBJ whole genome shotgun (WGS) entry which is preliminary data.</text>
</comment>
<keyword evidence="1" id="KW-1133">Transmembrane helix</keyword>
<evidence type="ECO:0000313" key="2">
    <source>
        <dbReference type="EMBL" id="GLB35151.1"/>
    </source>
</evidence>
<gene>
    <name evidence="2" type="ORF">LshimejAT787_0207160</name>
</gene>
<name>A0A9P3PFY9_LYOSH</name>
<feature type="transmembrane region" description="Helical" evidence="1">
    <location>
        <begin position="34"/>
        <end position="57"/>
    </location>
</feature>
<proteinExistence type="predicted"/>
<dbReference type="Proteomes" id="UP001063166">
    <property type="component" value="Unassembled WGS sequence"/>
</dbReference>
<sequence length="147" mass="15529">MTAGYQIASALAPPVYTAFVLARRGRASFSVNRLLRATWIAGLGGAAASGAVSYAWYSKCSDDSLRLRRLKVAYDTDRVRAEDHATIGAILMSVLTPALLWKQASTVNLVLGGAGLGTGMGLLTHHVRTLTGDPPPKIEAPIIPVVE</sequence>
<keyword evidence="3" id="KW-1185">Reference proteome</keyword>